<keyword evidence="2" id="KW-1185">Reference proteome</keyword>
<dbReference type="Proteomes" id="UP000664169">
    <property type="component" value="Unassembled WGS sequence"/>
</dbReference>
<sequence length="491" mass="56069">MELQPDRSLDEIKGALDALSRAKERGRRQIESLKYGVTIPGQHLLAMEKNILICYSTYFKTVFSTIELDKLPVDQEGYQIRDIWQHDISPLLQIYEERLPELEQSMDYFLDCTYIALSSLYCYAHPIADQLLAVYLGLLSIYKARLWKSNKLIHRQWVDQTRIWFGKAPATQEEDKKGIMHRHLACLYQEGTIEHAAEILKSRHAIHSHLLSIGQHDSLLERAIKTKRGSLPALLIDTFNCLFETQSLATKYSKIWAEGRVLKKFVHSQKEEFREFGFNMSILLLSSIFEFGAVDGQGRSMSSLRLALEASFIKTSPFDLAKGKIPRHNLTAPQTLSSFGAVSRAAEAVFSIFGFILDLYEDPNIYPMVHTLMAFLQSLSDCAAEDVLKHAPWTKIVQLLNWILCNNSKFLDDVDAFGVLPEDEEMAGLIFFVSHHHNQSLPTQGGYPLGTELTPILHLRKHRLLKIGYAIANHKQNIAYNGRLFECVQDR</sequence>
<name>A0A8H3F596_9LECA</name>
<dbReference type="AlphaFoldDB" id="A0A8H3F596"/>
<dbReference type="SUPFAM" id="SSF48452">
    <property type="entry name" value="TPR-like"/>
    <property type="match status" value="1"/>
</dbReference>
<evidence type="ECO:0000313" key="2">
    <source>
        <dbReference type="Proteomes" id="UP000664169"/>
    </source>
</evidence>
<organism evidence="1 2">
    <name type="scientific">Gomphillus americanus</name>
    <dbReference type="NCBI Taxonomy" id="1940652"/>
    <lineage>
        <taxon>Eukaryota</taxon>
        <taxon>Fungi</taxon>
        <taxon>Dikarya</taxon>
        <taxon>Ascomycota</taxon>
        <taxon>Pezizomycotina</taxon>
        <taxon>Lecanoromycetes</taxon>
        <taxon>OSLEUM clade</taxon>
        <taxon>Ostropomycetidae</taxon>
        <taxon>Ostropales</taxon>
        <taxon>Graphidaceae</taxon>
        <taxon>Gomphilloideae</taxon>
        <taxon>Gomphillus</taxon>
    </lineage>
</organism>
<comment type="caution">
    <text evidence="1">The sequence shown here is derived from an EMBL/GenBank/DDBJ whole genome shotgun (WGS) entry which is preliminary data.</text>
</comment>
<proteinExistence type="predicted"/>
<reference evidence="1" key="1">
    <citation type="submission" date="2021-03" db="EMBL/GenBank/DDBJ databases">
        <authorList>
            <person name="Tagirdzhanova G."/>
        </authorList>
    </citation>
    <scope>NUCLEOTIDE SEQUENCE</scope>
</reference>
<accession>A0A8H3F596</accession>
<dbReference type="InterPro" id="IPR011990">
    <property type="entry name" value="TPR-like_helical_dom_sf"/>
</dbReference>
<dbReference type="EMBL" id="CAJPDQ010000009">
    <property type="protein sequence ID" value="CAF9914571.1"/>
    <property type="molecule type" value="Genomic_DNA"/>
</dbReference>
<evidence type="ECO:0000313" key="1">
    <source>
        <dbReference type="EMBL" id="CAF9914571.1"/>
    </source>
</evidence>
<protein>
    <submittedName>
        <fullName evidence="1">Uncharacterized protein</fullName>
    </submittedName>
</protein>
<gene>
    <name evidence="1" type="ORF">GOMPHAMPRED_008197</name>
</gene>